<dbReference type="GO" id="GO:0008270">
    <property type="term" value="F:zinc ion binding"/>
    <property type="evidence" value="ECO:0007669"/>
    <property type="project" value="UniProtKB-KW"/>
</dbReference>
<evidence type="ECO:0000256" key="5">
    <source>
        <dbReference type="SAM" id="MobiDB-lite"/>
    </source>
</evidence>
<dbReference type="eggNOG" id="COG1734">
    <property type="taxonomic scope" value="Bacteria"/>
</dbReference>
<evidence type="ECO:0000256" key="4">
    <source>
        <dbReference type="PROSITE-ProRule" id="PRU00510"/>
    </source>
</evidence>
<dbReference type="KEGG" id="ade:Adeh_1324"/>
<dbReference type="InterPro" id="IPR000962">
    <property type="entry name" value="Znf_DskA_TraR"/>
</dbReference>
<feature type="compositionally biased region" description="Polar residues" evidence="5">
    <location>
        <begin position="1"/>
        <end position="13"/>
    </location>
</feature>
<keyword evidence="2" id="KW-0863">Zinc-finger</keyword>
<keyword evidence="1" id="KW-0479">Metal-binding</keyword>
<evidence type="ECO:0000256" key="1">
    <source>
        <dbReference type="ARBA" id="ARBA00022723"/>
    </source>
</evidence>
<dbReference type="Gene3D" id="1.20.120.910">
    <property type="entry name" value="DksA, coiled-coil domain"/>
    <property type="match status" value="1"/>
</dbReference>
<dbReference type="PANTHER" id="PTHR33823">
    <property type="entry name" value="RNA POLYMERASE-BINDING TRANSCRIPTION FACTOR DKSA-RELATED"/>
    <property type="match status" value="1"/>
</dbReference>
<feature type="domain" description="Zinc finger DksA/TraR C4-type" evidence="6">
    <location>
        <begin position="102"/>
        <end position="131"/>
    </location>
</feature>
<dbReference type="PROSITE" id="PS51128">
    <property type="entry name" value="ZF_DKSA_2"/>
    <property type="match status" value="1"/>
</dbReference>
<accession>Q2IQL4</accession>
<dbReference type="AlphaFoldDB" id="Q2IQL4"/>
<name>Q2IQL4_ANADE</name>
<dbReference type="Pfam" id="PF01258">
    <property type="entry name" value="zf-dskA_traR"/>
    <property type="match status" value="1"/>
</dbReference>
<dbReference type="HOGENOM" id="CLU_043144_6_0_7"/>
<organism evidence="7 8">
    <name type="scientific">Anaeromyxobacter dehalogenans (strain 2CP-C)</name>
    <dbReference type="NCBI Taxonomy" id="290397"/>
    <lineage>
        <taxon>Bacteria</taxon>
        <taxon>Pseudomonadati</taxon>
        <taxon>Myxococcota</taxon>
        <taxon>Myxococcia</taxon>
        <taxon>Myxococcales</taxon>
        <taxon>Cystobacterineae</taxon>
        <taxon>Anaeromyxobacteraceae</taxon>
        <taxon>Anaeromyxobacter</taxon>
    </lineage>
</organism>
<sequence length="139" mass="15169">MRQGAAATQLSRPNSRKPLGNPARWARARLVKSVAGMSRFEADAREVLLRRRRSLSQGGAPPRPSDPAARWADYESMPAPVAEGVRRELAEIDAALERIQQGRYGTCLACGGPMGLQRLRAIPEARYCIACSGHHHAAE</sequence>
<gene>
    <name evidence="7" type="ordered locus">Adeh_1324</name>
</gene>
<feature type="zinc finger region" description="dksA C4-type" evidence="4">
    <location>
        <begin position="107"/>
        <end position="131"/>
    </location>
</feature>
<feature type="region of interest" description="Disordered" evidence="5">
    <location>
        <begin position="1"/>
        <end position="23"/>
    </location>
</feature>
<dbReference type="STRING" id="290397.Adeh_1324"/>
<keyword evidence="3" id="KW-0862">Zinc</keyword>
<evidence type="ECO:0000313" key="8">
    <source>
        <dbReference type="Proteomes" id="UP000001935"/>
    </source>
</evidence>
<dbReference type="SUPFAM" id="SSF57716">
    <property type="entry name" value="Glucocorticoid receptor-like (DNA-binding domain)"/>
    <property type="match status" value="1"/>
</dbReference>
<feature type="region of interest" description="Disordered" evidence="5">
    <location>
        <begin position="52"/>
        <end position="74"/>
    </location>
</feature>
<dbReference type="Proteomes" id="UP000001935">
    <property type="component" value="Chromosome"/>
</dbReference>
<reference evidence="7 8" key="1">
    <citation type="submission" date="2006-01" db="EMBL/GenBank/DDBJ databases">
        <title>Complete sequence of Anaeromyxobacter dehalogenans 2CP-C.</title>
        <authorList>
            <consortium name="US DOE Joint Genome Institute"/>
            <person name="Copeland A."/>
            <person name="Lucas S."/>
            <person name="Lapidus A."/>
            <person name="Barry K."/>
            <person name="Detter J.C."/>
            <person name="Glavina T."/>
            <person name="Hammon N."/>
            <person name="Israni S."/>
            <person name="Pitluck S."/>
            <person name="Brettin T."/>
            <person name="Bruce D."/>
            <person name="Han C."/>
            <person name="Tapia R."/>
            <person name="Gilna P."/>
            <person name="Kiss H."/>
            <person name="Schmutz J."/>
            <person name="Larimer F."/>
            <person name="Land M."/>
            <person name="Kyrpides N."/>
            <person name="Anderson I."/>
            <person name="Sanford R.A."/>
            <person name="Ritalahti K.M."/>
            <person name="Thomas H.S."/>
            <person name="Kirby J.R."/>
            <person name="Zhulin I.B."/>
            <person name="Loeffler F.E."/>
            <person name="Richardson P."/>
        </authorList>
    </citation>
    <scope>NUCLEOTIDE SEQUENCE [LARGE SCALE GENOMIC DNA]</scope>
    <source>
        <strain evidence="7 8">2CP-C</strain>
    </source>
</reference>
<proteinExistence type="predicted"/>
<evidence type="ECO:0000259" key="6">
    <source>
        <dbReference type="Pfam" id="PF01258"/>
    </source>
</evidence>
<evidence type="ECO:0000313" key="7">
    <source>
        <dbReference type="EMBL" id="ABC81098.1"/>
    </source>
</evidence>
<dbReference type="PANTHER" id="PTHR33823:SF4">
    <property type="entry name" value="GENERAL STRESS PROTEIN 16O"/>
    <property type="match status" value="1"/>
</dbReference>
<protein>
    <submittedName>
        <fullName evidence="7">Transcriptional regulator, TraR/DksA family</fullName>
    </submittedName>
</protein>
<dbReference type="EMBL" id="CP000251">
    <property type="protein sequence ID" value="ABC81098.1"/>
    <property type="molecule type" value="Genomic_DNA"/>
</dbReference>
<evidence type="ECO:0000256" key="3">
    <source>
        <dbReference type="ARBA" id="ARBA00022833"/>
    </source>
</evidence>
<evidence type="ECO:0000256" key="2">
    <source>
        <dbReference type="ARBA" id="ARBA00022771"/>
    </source>
</evidence>